<dbReference type="OrthoDB" id="2249426at2"/>
<evidence type="ECO:0000313" key="1">
    <source>
        <dbReference type="EMBL" id="KID41987.1"/>
    </source>
</evidence>
<dbReference type="Gene3D" id="3.40.630.30">
    <property type="match status" value="1"/>
</dbReference>
<evidence type="ECO:0008006" key="3">
    <source>
        <dbReference type="Google" id="ProtNLM"/>
    </source>
</evidence>
<comment type="caution">
    <text evidence="1">The sequence shown here is derived from an EMBL/GenBank/DDBJ whole genome shotgun (WGS) entry which is preliminary data.</text>
</comment>
<reference evidence="1 2" key="1">
    <citation type="submission" date="2014-06" db="EMBL/GenBank/DDBJ databases">
        <title>Functional and comparative genomic analyses of the Drosophila gut microbiota identify candidate symbiosis factors.</title>
        <authorList>
            <person name="Newell P.D."/>
            <person name="Chaston J.M."/>
            <person name="Douglas A.E."/>
        </authorList>
    </citation>
    <scope>NUCLEOTIDE SEQUENCE [LARGE SCALE GENOMIC DNA]</scope>
    <source>
        <strain evidence="1 2">DmCS_002</strain>
    </source>
</reference>
<dbReference type="RefSeq" id="WP_052236594.1">
    <property type="nucleotide sequence ID" value="NZ_JOJZ01000013.1"/>
</dbReference>
<dbReference type="PATRIC" id="fig|1614.7.peg.625"/>
<dbReference type="SUPFAM" id="SSF55729">
    <property type="entry name" value="Acyl-CoA N-acyltransferases (Nat)"/>
    <property type="match status" value="1"/>
</dbReference>
<dbReference type="GeneID" id="74914011"/>
<accession>A0A0C1PMK4</accession>
<evidence type="ECO:0000313" key="2">
    <source>
        <dbReference type="Proteomes" id="UP000031397"/>
    </source>
</evidence>
<dbReference type="AlphaFoldDB" id="A0A0C1PMK4"/>
<proteinExistence type="predicted"/>
<dbReference type="EMBL" id="JOJZ01000013">
    <property type="protein sequence ID" value="KID41987.1"/>
    <property type="molecule type" value="Genomic_DNA"/>
</dbReference>
<dbReference type="InterPro" id="IPR016181">
    <property type="entry name" value="Acyl_CoA_acyltransferase"/>
</dbReference>
<name>A0A0C1PMK4_9LACO</name>
<dbReference type="Proteomes" id="UP000031397">
    <property type="component" value="Unassembled WGS sequence"/>
</dbReference>
<sequence>MTKFESYHPIFTAHLELDWLTTTSLGQITQLLNGRTIANVRLDGEYDASRTADLVNDDMRQIMQSQALIWAVKDKQTQVLLGIFAITNLANNEPQFNFIFEVGIAPDFISELFDHMIQFTFKELKQSSISLLLNNNQHNLMSIIKTLGFSQIAKSAKSSRFQLFQ</sequence>
<gene>
    <name evidence="1" type="ORF">LfDm3_0655</name>
</gene>
<protein>
    <recommendedName>
        <fullName evidence="3">N-acetyltransferase domain-containing protein</fullName>
    </recommendedName>
</protein>
<keyword evidence="2" id="KW-1185">Reference proteome</keyword>
<organism evidence="1 2">
    <name type="scientific">Fructilactobacillus fructivorans</name>
    <dbReference type="NCBI Taxonomy" id="1614"/>
    <lineage>
        <taxon>Bacteria</taxon>
        <taxon>Bacillati</taxon>
        <taxon>Bacillota</taxon>
        <taxon>Bacilli</taxon>
        <taxon>Lactobacillales</taxon>
        <taxon>Lactobacillaceae</taxon>
        <taxon>Fructilactobacillus</taxon>
    </lineage>
</organism>